<protein>
    <submittedName>
        <fullName evidence="1">Uncharacterized protein</fullName>
    </submittedName>
</protein>
<dbReference type="RefSeq" id="WP_073204894.1">
    <property type="nucleotide sequence ID" value="NZ_FRBD01000003.1"/>
</dbReference>
<dbReference type="Proteomes" id="UP000184130">
    <property type="component" value="Unassembled WGS sequence"/>
</dbReference>
<organism evidence="1 2">
    <name type="scientific">Xylanibacter ruminicola</name>
    <name type="common">Prevotella ruminicola</name>
    <dbReference type="NCBI Taxonomy" id="839"/>
    <lineage>
        <taxon>Bacteria</taxon>
        <taxon>Pseudomonadati</taxon>
        <taxon>Bacteroidota</taxon>
        <taxon>Bacteroidia</taxon>
        <taxon>Bacteroidales</taxon>
        <taxon>Prevotellaceae</taxon>
        <taxon>Xylanibacter</taxon>
    </lineage>
</organism>
<dbReference type="EMBL" id="FRBD01000003">
    <property type="protein sequence ID" value="SHK41999.1"/>
    <property type="molecule type" value="Genomic_DNA"/>
</dbReference>
<evidence type="ECO:0000313" key="2">
    <source>
        <dbReference type="Proteomes" id="UP000184130"/>
    </source>
</evidence>
<dbReference type="AlphaFoldDB" id="A0A1M6SBJ3"/>
<proteinExistence type="predicted"/>
<accession>A0A1M6SBJ3</accession>
<evidence type="ECO:0000313" key="1">
    <source>
        <dbReference type="EMBL" id="SHK41999.1"/>
    </source>
</evidence>
<name>A0A1M6SBJ3_XYLRU</name>
<gene>
    <name evidence="1" type="ORF">SAMN05216463_10387</name>
</gene>
<sequence>MDEENEVRNLTIDDLINGAMEEKRNYSGAGHVSEQDIILDRWDNSDVKQVGYKYLKALLEQIPEGLRTEASEVINTLSYYNCDIQSITSNDGQISLLLLDDIGLYIDLFHETDEDFIGPHSYDSTANYIYQILDKFGHGLYKFQNLKAVNEECKALHKAFRWKDIQRGDIAKGYGEIQGHRFSSYVLTQMFRGERNWESDFTYASMFSKLELSLLPFHVICYESLPCIKEERTESGTYCIETNKSVDGVNLDDYSEQTDIAIFSLVNATDPASSNITGEEILRFLGVYRLDKEKSKKENYFAFKQMDIKLSYL</sequence>
<reference evidence="1 2" key="1">
    <citation type="submission" date="2016-11" db="EMBL/GenBank/DDBJ databases">
        <authorList>
            <person name="Jaros S."/>
            <person name="Januszkiewicz K."/>
            <person name="Wedrychowicz H."/>
        </authorList>
    </citation>
    <scope>NUCLEOTIDE SEQUENCE [LARGE SCALE GENOMIC DNA]</scope>
    <source>
        <strain evidence="1 2">KHT3</strain>
    </source>
</reference>